<dbReference type="EMBL" id="JACHGN010000011">
    <property type="protein sequence ID" value="MBB5135482.1"/>
    <property type="molecule type" value="Genomic_DNA"/>
</dbReference>
<gene>
    <name evidence="3" type="ORF">HNP84_005226</name>
</gene>
<dbReference type="Gene3D" id="3.40.710.10">
    <property type="entry name" value="DD-peptidase/beta-lactamase superfamily"/>
    <property type="match status" value="1"/>
</dbReference>
<evidence type="ECO:0000313" key="3">
    <source>
        <dbReference type="EMBL" id="MBB5135482.1"/>
    </source>
</evidence>
<dbReference type="Proteomes" id="UP000578449">
    <property type="component" value="Unassembled WGS sequence"/>
</dbReference>
<accession>A0A840P864</accession>
<keyword evidence="1" id="KW-0732">Signal</keyword>
<dbReference type="PANTHER" id="PTHR46825">
    <property type="entry name" value="D-ALANYL-D-ALANINE-CARBOXYPEPTIDASE/ENDOPEPTIDASE AMPH"/>
    <property type="match status" value="1"/>
</dbReference>
<dbReference type="Pfam" id="PF00144">
    <property type="entry name" value="Beta-lactamase"/>
    <property type="match status" value="1"/>
</dbReference>
<organism evidence="3 4">
    <name type="scientific">Thermocatellispora tengchongensis</name>
    <dbReference type="NCBI Taxonomy" id="1073253"/>
    <lineage>
        <taxon>Bacteria</taxon>
        <taxon>Bacillati</taxon>
        <taxon>Actinomycetota</taxon>
        <taxon>Actinomycetes</taxon>
        <taxon>Streptosporangiales</taxon>
        <taxon>Streptosporangiaceae</taxon>
        <taxon>Thermocatellispora</taxon>
    </lineage>
</organism>
<comment type="caution">
    <text evidence="3">The sequence shown here is derived from an EMBL/GenBank/DDBJ whole genome shotgun (WGS) entry which is preliminary data.</text>
</comment>
<dbReference type="InterPro" id="IPR012338">
    <property type="entry name" value="Beta-lactam/transpept-like"/>
</dbReference>
<name>A0A840P864_9ACTN</name>
<evidence type="ECO:0000259" key="2">
    <source>
        <dbReference type="Pfam" id="PF00144"/>
    </source>
</evidence>
<dbReference type="AlphaFoldDB" id="A0A840P864"/>
<evidence type="ECO:0000256" key="1">
    <source>
        <dbReference type="SAM" id="SignalP"/>
    </source>
</evidence>
<dbReference type="InterPro" id="IPR006311">
    <property type="entry name" value="TAT_signal"/>
</dbReference>
<dbReference type="GO" id="GO:0047420">
    <property type="term" value="F:N-acyl-D-amino-acid deacylase activity"/>
    <property type="evidence" value="ECO:0007669"/>
    <property type="project" value="UniProtKB-EC"/>
</dbReference>
<keyword evidence="4" id="KW-1185">Reference proteome</keyword>
<dbReference type="SUPFAM" id="SSF56601">
    <property type="entry name" value="beta-lactamase/transpeptidase-like"/>
    <property type="match status" value="1"/>
</dbReference>
<feature type="signal peptide" evidence="1">
    <location>
        <begin position="1"/>
        <end position="27"/>
    </location>
</feature>
<dbReference type="InterPro" id="IPR050491">
    <property type="entry name" value="AmpC-like"/>
</dbReference>
<dbReference type="RefSeq" id="WP_312925689.1">
    <property type="nucleotide sequence ID" value="NZ_BAABIX010000002.1"/>
</dbReference>
<dbReference type="InterPro" id="IPR001466">
    <property type="entry name" value="Beta-lactam-related"/>
</dbReference>
<keyword evidence="3" id="KW-0378">Hydrolase</keyword>
<dbReference type="PROSITE" id="PS51318">
    <property type="entry name" value="TAT"/>
    <property type="match status" value="1"/>
</dbReference>
<feature type="chain" id="PRO_5033034852" evidence="1">
    <location>
        <begin position="28"/>
        <end position="416"/>
    </location>
</feature>
<evidence type="ECO:0000313" key="4">
    <source>
        <dbReference type="Proteomes" id="UP000578449"/>
    </source>
</evidence>
<protein>
    <submittedName>
        <fullName evidence="3">N-acyl-D-amino-acid deacylase</fullName>
        <ecNumber evidence="3">3.5.1.81</ecNumber>
    </submittedName>
</protein>
<reference evidence="3 4" key="1">
    <citation type="submission" date="2020-08" db="EMBL/GenBank/DDBJ databases">
        <title>Genomic Encyclopedia of Type Strains, Phase IV (KMG-IV): sequencing the most valuable type-strain genomes for metagenomic binning, comparative biology and taxonomic classification.</title>
        <authorList>
            <person name="Goeker M."/>
        </authorList>
    </citation>
    <scope>NUCLEOTIDE SEQUENCE [LARGE SCALE GENOMIC DNA]</scope>
    <source>
        <strain evidence="3 4">DSM 45615</strain>
    </source>
</reference>
<feature type="domain" description="Beta-lactamase-related" evidence="2">
    <location>
        <begin position="44"/>
        <end position="384"/>
    </location>
</feature>
<dbReference type="EC" id="3.5.1.81" evidence="3"/>
<proteinExistence type="predicted"/>
<sequence length="416" mass="45363">MLNRRSLLKGALAAPIGLVATARPASAVPTVAARGQAPTALAGFDRLMKDFMLKRGITCGQLAIAHKGKLVFARAYTLSTPEKYVPAVTPTSLFRLASVGKHITATAILRLAQDGRLNLGDPVTKWLDLEPVAGKSADPRLAKVTMWRLLQHTAGWDREVSSATTTHETVIARALGKSLPLRHADIMRYVTGYPLDFDPGTRMAYSNYGYLLLGRVIEKVTGRSYESYVRSALLTPLKIARMRVGSSLPAAGEVRYESAYTSTTVLDDSGDIVPTPYGGFSMANRDSYGGWAAAAVDVVRFARIFDLPTATGLLNSTSLSRAFAKPEIGVSGDGWWYGAGWYVRRVTGGLNTWHVGEMAGTFTYLCRRYDGVTYAALFNRRQEEGTLSYGDIDPLLYRAADAVTTWPTTDYTSLYF</sequence>
<dbReference type="PANTHER" id="PTHR46825:SF9">
    <property type="entry name" value="BETA-LACTAMASE-RELATED DOMAIN-CONTAINING PROTEIN"/>
    <property type="match status" value="1"/>
</dbReference>